<reference evidence="2" key="1">
    <citation type="submission" date="2020-07" db="EMBL/GenBank/DDBJ databases">
        <authorList>
            <person name="Lin J."/>
        </authorList>
    </citation>
    <scope>NUCLEOTIDE SEQUENCE</scope>
</reference>
<feature type="compositionally biased region" description="Polar residues" evidence="1">
    <location>
        <begin position="291"/>
        <end position="306"/>
    </location>
</feature>
<gene>
    <name evidence="2" type="ORF">CB5_LOCUS5795</name>
</gene>
<accession>A0A6V7NW61</accession>
<dbReference type="PANTHER" id="PTHR35708:SF3">
    <property type="entry name" value="GB|AAD25831.1"/>
    <property type="match status" value="1"/>
</dbReference>
<protein>
    <submittedName>
        <fullName evidence="2">Uncharacterized protein</fullName>
    </submittedName>
</protein>
<dbReference type="EMBL" id="LR862142">
    <property type="protein sequence ID" value="CAD1822584.1"/>
    <property type="molecule type" value="Genomic_DNA"/>
</dbReference>
<feature type="compositionally biased region" description="Polar residues" evidence="1">
    <location>
        <begin position="315"/>
        <end position="327"/>
    </location>
</feature>
<feature type="compositionally biased region" description="Basic and acidic residues" evidence="1">
    <location>
        <begin position="99"/>
        <end position="108"/>
    </location>
</feature>
<dbReference type="AlphaFoldDB" id="A0A6V7NW61"/>
<name>A0A6V7NW61_ANACO</name>
<feature type="compositionally biased region" description="Polar residues" evidence="1">
    <location>
        <begin position="407"/>
        <end position="421"/>
    </location>
</feature>
<evidence type="ECO:0000313" key="2">
    <source>
        <dbReference type="EMBL" id="CAD1822584.1"/>
    </source>
</evidence>
<feature type="compositionally biased region" description="Acidic residues" evidence="1">
    <location>
        <begin position="109"/>
        <end position="119"/>
    </location>
</feature>
<feature type="compositionally biased region" description="Basic residues" evidence="1">
    <location>
        <begin position="370"/>
        <end position="379"/>
    </location>
</feature>
<sequence length="480" mass="51499">MCTHSPSLLKHPRSLAIALSLFLLLLCSCYCNISLSSAFLTLLVLSFSTCSLSLFSELRRLRETDSAAKPPSSEQEEEEKGEEESSKKSASETDNLTRSLDESSKEDAISDDDDDDESLIEIALPEGSYAGDDGDGPDLSEFSPESVLKQNGLMDQLLAEISEEDNLIEIDIARAQSSAQGWAEPGLVPVKSLVSTVGQTGPRARCGANHTPSEGQARPGPTAQTTRAPYERAQPTRARCRPSRPASPERSARREQAGPASPLRTAEPTSPVPGRPGRKPTTNGLGGLGWSSLQAHNNRAWPTTTVKIGLGPQARYNQAGSTRSPQARYNPAGGPGPHARRDRFGSTRTVPDEPGRKAQNERAEPTHPVRAARARKLKTRGLGPRACEAQNERVEATRQVRGGPAQKPTNTLLTGRPTSPVRSRRAHKPTTNGRGDKERFGPTSPIRGWGGPASPQRTGRAYESGAAGRAGKPTTNKRGH</sequence>
<feature type="region of interest" description="Disordered" evidence="1">
    <location>
        <begin position="63"/>
        <end position="146"/>
    </location>
</feature>
<feature type="region of interest" description="Disordered" evidence="1">
    <location>
        <begin position="193"/>
        <end position="480"/>
    </location>
</feature>
<dbReference type="PANTHER" id="PTHR35708">
    <property type="entry name" value="GB|AAD25831.1"/>
    <property type="match status" value="1"/>
</dbReference>
<proteinExistence type="predicted"/>
<evidence type="ECO:0000256" key="1">
    <source>
        <dbReference type="SAM" id="MobiDB-lite"/>
    </source>
</evidence>
<feature type="compositionally biased region" description="Basic and acidic residues" evidence="1">
    <location>
        <begin position="342"/>
        <end position="367"/>
    </location>
</feature>
<organism evidence="2">
    <name type="scientific">Ananas comosus var. bracteatus</name>
    <name type="common">red pineapple</name>
    <dbReference type="NCBI Taxonomy" id="296719"/>
    <lineage>
        <taxon>Eukaryota</taxon>
        <taxon>Viridiplantae</taxon>
        <taxon>Streptophyta</taxon>
        <taxon>Embryophyta</taxon>
        <taxon>Tracheophyta</taxon>
        <taxon>Spermatophyta</taxon>
        <taxon>Magnoliopsida</taxon>
        <taxon>Liliopsida</taxon>
        <taxon>Poales</taxon>
        <taxon>Bromeliaceae</taxon>
        <taxon>Bromelioideae</taxon>
        <taxon>Ananas</taxon>
    </lineage>
</organism>